<accession>A0A919W5I7</accession>
<dbReference type="InterPro" id="IPR029045">
    <property type="entry name" value="ClpP/crotonase-like_dom_sf"/>
</dbReference>
<dbReference type="Proteomes" id="UP000677082">
    <property type="component" value="Unassembled WGS sequence"/>
</dbReference>
<evidence type="ECO:0000313" key="2">
    <source>
        <dbReference type="EMBL" id="GIM93005.1"/>
    </source>
</evidence>
<dbReference type="EMBL" id="BOQN01000062">
    <property type="protein sequence ID" value="GIM93005.1"/>
    <property type="molecule type" value="Genomic_DNA"/>
</dbReference>
<dbReference type="AlphaFoldDB" id="A0A919W5I7"/>
<dbReference type="Pfam" id="PF00378">
    <property type="entry name" value="ECH_1"/>
    <property type="match status" value="1"/>
</dbReference>
<protein>
    <submittedName>
        <fullName evidence="2">Enoyl-CoA hydratase</fullName>
    </submittedName>
</protein>
<dbReference type="PROSITE" id="PS00166">
    <property type="entry name" value="ENOYL_COA_HYDRATASE"/>
    <property type="match status" value="1"/>
</dbReference>
<gene>
    <name evidence="2" type="ORF">Ato02nite_047980</name>
</gene>
<organism evidence="2 3">
    <name type="scientific">Paractinoplanes toevensis</name>
    <dbReference type="NCBI Taxonomy" id="571911"/>
    <lineage>
        <taxon>Bacteria</taxon>
        <taxon>Bacillati</taxon>
        <taxon>Actinomycetota</taxon>
        <taxon>Actinomycetes</taxon>
        <taxon>Micromonosporales</taxon>
        <taxon>Micromonosporaceae</taxon>
        <taxon>Paractinoplanes</taxon>
    </lineage>
</organism>
<dbReference type="InterPro" id="IPR001753">
    <property type="entry name" value="Enoyl-CoA_hydra/iso"/>
</dbReference>
<dbReference type="PANTHER" id="PTHR43459">
    <property type="entry name" value="ENOYL-COA HYDRATASE"/>
    <property type="match status" value="1"/>
</dbReference>
<dbReference type="RefSeq" id="WP_213008838.1">
    <property type="nucleotide sequence ID" value="NZ_BOQN01000062.1"/>
</dbReference>
<dbReference type="GO" id="GO:0003824">
    <property type="term" value="F:catalytic activity"/>
    <property type="evidence" value="ECO:0007669"/>
    <property type="project" value="InterPro"/>
</dbReference>
<name>A0A919W5I7_9ACTN</name>
<dbReference type="Gene3D" id="3.90.226.10">
    <property type="entry name" value="2-enoyl-CoA Hydratase, Chain A, domain 1"/>
    <property type="match status" value="1"/>
</dbReference>
<dbReference type="PANTHER" id="PTHR43459:SF1">
    <property type="entry name" value="EG:BACN32G11.4 PROTEIN"/>
    <property type="match status" value="1"/>
</dbReference>
<dbReference type="InterPro" id="IPR018376">
    <property type="entry name" value="Enoyl-CoA_hyd/isom_CS"/>
</dbReference>
<evidence type="ECO:0000256" key="1">
    <source>
        <dbReference type="RuleBase" id="RU003707"/>
    </source>
</evidence>
<dbReference type="SUPFAM" id="SSF52096">
    <property type="entry name" value="ClpP/crotonase"/>
    <property type="match status" value="1"/>
</dbReference>
<keyword evidence="3" id="KW-1185">Reference proteome</keyword>
<comment type="caution">
    <text evidence="2">The sequence shown here is derived from an EMBL/GenBank/DDBJ whole genome shotgun (WGS) entry which is preliminary data.</text>
</comment>
<sequence length="279" mass="30087">MTSTQFEVDEISSAYWRISFANGPLNLLDENTVVELAGLLTRMEQEPALTVAVFTSSNPDYFMAHWDVRSGRDRIAALPPTPTGLDPYLDNLIRLSRLPLLTVSAVRGRARGAGSEFVLATDVRFAGDRAVLGQFEVAAGAVPGGGPMARLPRLVGRGRALEILLGADDFPAGVAAAYGYVNRVVPDAELDAFTDAFARRVAGFDKTAVRETKELVDVASLPPEAEFPPGHQAFGRSLRRPGMQERFARLFTAGFQQPGNFELDLGARIAGTPVEPTEV</sequence>
<dbReference type="CDD" id="cd06558">
    <property type="entry name" value="crotonase-like"/>
    <property type="match status" value="1"/>
</dbReference>
<reference evidence="2 3" key="1">
    <citation type="submission" date="2021-03" db="EMBL/GenBank/DDBJ databases">
        <title>Whole genome shotgun sequence of Actinoplanes toevensis NBRC 105298.</title>
        <authorList>
            <person name="Komaki H."/>
            <person name="Tamura T."/>
        </authorList>
    </citation>
    <scope>NUCLEOTIDE SEQUENCE [LARGE SCALE GENOMIC DNA]</scope>
    <source>
        <strain evidence="2 3">NBRC 105298</strain>
    </source>
</reference>
<comment type="similarity">
    <text evidence="1">Belongs to the enoyl-CoA hydratase/isomerase family.</text>
</comment>
<evidence type="ECO:0000313" key="3">
    <source>
        <dbReference type="Proteomes" id="UP000677082"/>
    </source>
</evidence>
<proteinExistence type="inferred from homology"/>